<feature type="region of interest" description="Disordered" evidence="1">
    <location>
        <begin position="33"/>
        <end position="73"/>
    </location>
</feature>
<comment type="caution">
    <text evidence="2">The sequence shown here is derived from an EMBL/GenBank/DDBJ whole genome shotgun (WGS) entry which is preliminary data.</text>
</comment>
<protein>
    <submittedName>
        <fullName evidence="2">Uncharacterized protein</fullName>
    </submittedName>
</protein>
<gene>
    <name evidence="2" type="ORF">H8710_12975</name>
</gene>
<name>A0A926E3E9_9FIRM</name>
<accession>A0A926E3E9</accession>
<dbReference type="EMBL" id="JACRSV010000006">
    <property type="protein sequence ID" value="MBC8560974.1"/>
    <property type="molecule type" value="Genomic_DNA"/>
</dbReference>
<dbReference type="Proteomes" id="UP000610760">
    <property type="component" value="Unassembled WGS sequence"/>
</dbReference>
<evidence type="ECO:0000313" key="2">
    <source>
        <dbReference type="EMBL" id="MBC8560974.1"/>
    </source>
</evidence>
<proteinExistence type="predicted"/>
<evidence type="ECO:0000313" key="3">
    <source>
        <dbReference type="Proteomes" id="UP000610760"/>
    </source>
</evidence>
<feature type="compositionally biased region" description="Polar residues" evidence="1">
    <location>
        <begin position="45"/>
        <end position="58"/>
    </location>
</feature>
<reference evidence="2" key="1">
    <citation type="submission" date="2020-08" db="EMBL/GenBank/DDBJ databases">
        <title>Genome public.</title>
        <authorList>
            <person name="Liu C."/>
            <person name="Sun Q."/>
        </authorList>
    </citation>
    <scope>NUCLEOTIDE SEQUENCE</scope>
    <source>
        <strain evidence="2">NSJ-33</strain>
    </source>
</reference>
<dbReference type="AlphaFoldDB" id="A0A926E3E9"/>
<organism evidence="2 3">
    <name type="scientific">Fumia xinanensis</name>
    <dbReference type="NCBI Taxonomy" id="2763659"/>
    <lineage>
        <taxon>Bacteria</taxon>
        <taxon>Bacillati</taxon>
        <taxon>Bacillota</taxon>
        <taxon>Clostridia</taxon>
        <taxon>Eubacteriales</taxon>
        <taxon>Oscillospiraceae</taxon>
        <taxon>Fumia</taxon>
    </lineage>
</organism>
<keyword evidence="3" id="KW-1185">Reference proteome</keyword>
<dbReference type="RefSeq" id="WP_249296271.1">
    <property type="nucleotide sequence ID" value="NZ_JACRSV010000006.1"/>
</dbReference>
<sequence>MINKTASDEFGLCGLAEITQSKLVTELSLERAESSLESEEVYSETGTYSPESGKTSSEPDSDFPESYVISPVQ</sequence>
<evidence type="ECO:0000256" key="1">
    <source>
        <dbReference type="SAM" id="MobiDB-lite"/>
    </source>
</evidence>